<sequence>MSLLKVSQLNLDVLRTRPYAYDMRGLGLYYIFASPRVQFSEQLFFIERPDVHEQCKGDPWNVTI</sequence>
<dbReference type="EMBL" id="VSSQ01002909">
    <property type="protein sequence ID" value="MPM18043.1"/>
    <property type="molecule type" value="Genomic_DNA"/>
</dbReference>
<proteinExistence type="predicted"/>
<name>A0A644XUR5_9ZZZZ</name>
<evidence type="ECO:0000313" key="1">
    <source>
        <dbReference type="EMBL" id="MPM18043.1"/>
    </source>
</evidence>
<organism evidence="1">
    <name type="scientific">bioreactor metagenome</name>
    <dbReference type="NCBI Taxonomy" id="1076179"/>
    <lineage>
        <taxon>unclassified sequences</taxon>
        <taxon>metagenomes</taxon>
        <taxon>ecological metagenomes</taxon>
    </lineage>
</organism>
<accession>A0A644XUR5</accession>
<comment type="caution">
    <text evidence="1">The sequence shown here is derived from an EMBL/GenBank/DDBJ whole genome shotgun (WGS) entry which is preliminary data.</text>
</comment>
<protein>
    <submittedName>
        <fullName evidence="1">Uncharacterized protein</fullName>
    </submittedName>
</protein>
<dbReference type="AlphaFoldDB" id="A0A644XUR5"/>
<reference evidence="1" key="1">
    <citation type="submission" date="2019-08" db="EMBL/GenBank/DDBJ databases">
        <authorList>
            <person name="Kucharzyk K."/>
            <person name="Murdoch R.W."/>
            <person name="Higgins S."/>
            <person name="Loffler F."/>
        </authorList>
    </citation>
    <scope>NUCLEOTIDE SEQUENCE</scope>
</reference>
<gene>
    <name evidence="1" type="ORF">SDC9_64444</name>
</gene>